<gene>
    <name evidence="3" type="ORF">L9F63_018867</name>
</gene>
<dbReference type="InterPro" id="IPR036236">
    <property type="entry name" value="Znf_C2H2_sf"/>
</dbReference>
<dbReference type="InterPro" id="IPR013087">
    <property type="entry name" value="Znf_C2H2_type"/>
</dbReference>
<feature type="domain" description="C2H2-type" evidence="2">
    <location>
        <begin position="23"/>
        <end position="51"/>
    </location>
</feature>
<protein>
    <recommendedName>
        <fullName evidence="2">C2H2-type domain-containing protein</fullName>
    </recommendedName>
</protein>
<dbReference type="SUPFAM" id="SSF57667">
    <property type="entry name" value="beta-beta-alpha zinc fingers"/>
    <property type="match status" value="1"/>
</dbReference>
<dbReference type="Gene3D" id="3.30.160.60">
    <property type="entry name" value="Classic Zinc Finger"/>
    <property type="match status" value="1"/>
</dbReference>
<sequence>MCLVSGEENNSRYRGYILVGDRYLCMLCQHTFNTLPILSRHIAAKHQKQQSVFFCDKCNRYFKTKWSLSTHNSRYHKNYSDSLTHDASNQ</sequence>
<dbReference type="Proteomes" id="UP001233999">
    <property type="component" value="Unassembled WGS sequence"/>
</dbReference>
<evidence type="ECO:0000259" key="2">
    <source>
        <dbReference type="PROSITE" id="PS50157"/>
    </source>
</evidence>
<evidence type="ECO:0000313" key="3">
    <source>
        <dbReference type="EMBL" id="KAJ9587687.1"/>
    </source>
</evidence>
<evidence type="ECO:0000313" key="4">
    <source>
        <dbReference type="Proteomes" id="UP001233999"/>
    </source>
</evidence>
<keyword evidence="1" id="KW-0863">Zinc-finger</keyword>
<dbReference type="EMBL" id="JASPKZ010006074">
    <property type="protein sequence ID" value="KAJ9587687.1"/>
    <property type="molecule type" value="Genomic_DNA"/>
</dbReference>
<name>A0AAD7ZX03_DIPPU</name>
<dbReference type="AlphaFoldDB" id="A0AAD7ZX03"/>
<evidence type="ECO:0000256" key="1">
    <source>
        <dbReference type="PROSITE-ProRule" id="PRU00042"/>
    </source>
</evidence>
<reference evidence="3" key="2">
    <citation type="submission" date="2023-05" db="EMBL/GenBank/DDBJ databases">
        <authorList>
            <person name="Fouks B."/>
        </authorList>
    </citation>
    <scope>NUCLEOTIDE SEQUENCE</scope>
    <source>
        <strain evidence="3">Stay&amp;Tobe</strain>
        <tissue evidence="3">Testes</tissue>
    </source>
</reference>
<feature type="domain" description="C2H2-type" evidence="2">
    <location>
        <begin position="53"/>
        <end position="81"/>
    </location>
</feature>
<reference evidence="3" key="1">
    <citation type="journal article" date="2023" name="IScience">
        <title>Live-bearing cockroach genome reveals convergent evolutionary mechanisms linked to viviparity in insects and beyond.</title>
        <authorList>
            <person name="Fouks B."/>
            <person name="Harrison M.C."/>
            <person name="Mikhailova A.A."/>
            <person name="Marchal E."/>
            <person name="English S."/>
            <person name="Carruthers M."/>
            <person name="Jennings E.C."/>
            <person name="Chiamaka E.L."/>
            <person name="Frigard R.A."/>
            <person name="Pippel M."/>
            <person name="Attardo G.M."/>
            <person name="Benoit J.B."/>
            <person name="Bornberg-Bauer E."/>
            <person name="Tobe S.S."/>
        </authorList>
    </citation>
    <scope>NUCLEOTIDE SEQUENCE</scope>
    <source>
        <strain evidence="3">Stay&amp;Tobe</strain>
    </source>
</reference>
<dbReference type="SMART" id="SM00355">
    <property type="entry name" value="ZnF_C2H2"/>
    <property type="match status" value="2"/>
</dbReference>
<proteinExistence type="predicted"/>
<keyword evidence="1" id="KW-0862">Zinc</keyword>
<dbReference type="GO" id="GO:0008270">
    <property type="term" value="F:zinc ion binding"/>
    <property type="evidence" value="ECO:0007669"/>
    <property type="project" value="UniProtKB-KW"/>
</dbReference>
<keyword evidence="4" id="KW-1185">Reference proteome</keyword>
<dbReference type="PROSITE" id="PS00028">
    <property type="entry name" value="ZINC_FINGER_C2H2_1"/>
    <property type="match status" value="2"/>
</dbReference>
<comment type="caution">
    <text evidence="3">The sequence shown here is derived from an EMBL/GenBank/DDBJ whole genome shotgun (WGS) entry which is preliminary data.</text>
</comment>
<dbReference type="PROSITE" id="PS50157">
    <property type="entry name" value="ZINC_FINGER_C2H2_2"/>
    <property type="match status" value="2"/>
</dbReference>
<accession>A0AAD7ZX03</accession>
<organism evidence="3 4">
    <name type="scientific">Diploptera punctata</name>
    <name type="common">Pacific beetle cockroach</name>
    <dbReference type="NCBI Taxonomy" id="6984"/>
    <lineage>
        <taxon>Eukaryota</taxon>
        <taxon>Metazoa</taxon>
        <taxon>Ecdysozoa</taxon>
        <taxon>Arthropoda</taxon>
        <taxon>Hexapoda</taxon>
        <taxon>Insecta</taxon>
        <taxon>Pterygota</taxon>
        <taxon>Neoptera</taxon>
        <taxon>Polyneoptera</taxon>
        <taxon>Dictyoptera</taxon>
        <taxon>Blattodea</taxon>
        <taxon>Blaberoidea</taxon>
        <taxon>Blaberidae</taxon>
        <taxon>Diplopterinae</taxon>
        <taxon>Diploptera</taxon>
    </lineage>
</organism>
<keyword evidence="1" id="KW-0479">Metal-binding</keyword>